<dbReference type="SMART" id="SM00493">
    <property type="entry name" value="TOPRIM"/>
    <property type="match status" value="1"/>
</dbReference>
<evidence type="ECO:0000259" key="1">
    <source>
        <dbReference type="PROSITE" id="PS50880"/>
    </source>
</evidence>
<dbReference type="Pfam" id="PF01751">
    <property type="entry name" value="Toprim"/>
    <property type="match status" value="1"/>
</dbReference>
<dbReference type="Proteomes" id="UP000823485">
    <property type="component" value="Unassembled WGS sequence"/>
</dbReference>
<keyword evidence="2" id="KW-0255">Endonuclease</keyword>
<accession>A0ABS2R2V3</accession>
<dbReference type="InterPro" id="IPR034141">
    <property type="entry name" value="TOPRIM_RNase_M5-like"/>
</dbReference>
<dbReference type="InterPro" id="IPR006171">
    <property type="entry name" value="TOPRIM_dom"/>
</dbReference>
<dbReference type="PANTHER" id="PTHR39156:SF2">
    <property type="entry name" value="DNA PRIMASE (BACTERIAL TYPE) AND SMALL PRIMASE-LIKE PROTEINS"/>
    <property type="match status" value="1"/>
</dbReference>
<sequence>MAAFCGTPKIGLPLVYASKSKALAFFLPPSMALRQPRLLATMVFRESEVSNVNVSMEKVIIVEGLSDKKKIMKLIKESVEIICTNGTIGLSRLDELSEELEGKDVYILVDADGSGESLRKQLKREFPQARHLYIDRKFREVATTPSEILANILIRAHIDVYADYL</sequence>
<dbReference type="PANTHER" id="PTHR39156">
    <property type="entry name" value="RIBONUCLEASE M5"/>
    <property type="match status" value="1"/>
</dbReference>
<keyword evidence="2" id="KW-0540">Nuclease</keyword>
<gene>
    <name evidence="2" type="ORF">JOC94_000931</name>
</gene>
<protein>
    <submittedName>
        <fullName evidence="2">5S rRNA maturation endonuclease (Ribonuclease M5)</fullName>
    </submittedName>
</protein>
<keyword evidence="2" id="KW-0378">Hydrolase</keyword>
<evidence type="ECO:0000313" key="2">
    <source>
        <dbReference type="EMBL" id="MBM7713961.1"/>
    </source>
</evidence>
<dbReference type="Gene3D" id="3.40.1360.10">
    <property type="match status" value="1"/>
</dbReference>
<dbReference type="GO" id="GO:0004519">
    <property type="term" value="F:endonuclease activity"/>
    <property type="evidence" value="ECO:0007669"/>
    <property type="project" value="UniProtKB-KW"/>
</dbReference>
<dbReference type="EMBL" id="JAFBFH010000004">
    <property type="protein sequence ID" value="MBM7713961.1"/>
    <property type="molecule type" value="Genomic_DNA"/>
</dbReference>
<comment type="caution">
    <text evidence="2">The sequence shown here is derived from an EMBL/GenBank/DDBJ whole genome shotgun (WGS) entry which is preliminary data.</text>
</comment>
<name>A0ABS2R2V3_9BACI</name>
<dbReference type="PROSITE" id="PS50880">
    <property type="entry name" value="TOPRIM"/>
    <property type="match status" value="1"/>
</dbReference>
<keyword evidence="3" id="KW-1185">Reference proteome</keyword>
<organism evidence="2 3">
    <name type="scientific">Siminovitchia thermophila</name>
    <dbReference type="NCBI Taxonomy" id="1245522"/>
    <lineage>
        <taxon>Bacteria</taxon>
        <taxon>Bacillati</taxon>
        <taxon>Bacillota</taxon>
        <taxon>Bacilli</taxon>
        <taxon>Bacillales</taxon>
        <taxon>Bacillaceae</taxon>
        <taxon>Siminovitchia</taxon>
    </lineage>
</organism>
<dbReference type="SUPFAM" id="SSF110455">
    <property type="entry name" value="Toprim domain"/>
    <property type="match status" value="1"/>
</dbReference>
<reference evidence="2 3" key="1">
    <citation type="submission" date="2021-01" db="EMBL/GenBank/DDBJ databases">
        <title>Genomic Encyclopedia of Type Strains, Phase IV (KMG-IV): sequencing the most valuable type-strain genomes for metagenomic binning, comparative biology and taxonomic classification.</title>
        <authorList>
            <person name="Goeker M."/>
        </authorList>
    </citation>
    <scope>NUCLEOTIDE SEQUENCE [LARGE SCALE GENOMIC DNA]</scope>
    <source>
        <strain evidence="2 3">DSM 105453</strain>
    </source>
</reference>
<dbReference type="CDD" id="cd01027">
    <property type="entry name" value="TOPRIM_RNase_M5_like"/>
    <property type="match status" value="1"/>
</dbReference>
<proteinExistence type="predicted"/>
<feature type="domain" description="Toprim" evidence="1">
    <location>
        <begin position="57"/>
        <end position="145"/>
    </location>
</feature>
<evidence type="ECO:0000313" key="3">
    <source>
        <dbReference type="Proteomes" id="UP000823485"/>
    </source>
</evidence>